<evidence type="ECO:0000256" key="3">
    <source>
        <dbReference type="ARBA" id="ARBA00022679"/>
    </source>
</evidence>
<dbReference type="GO" id="GO:0008483">
    <property type="term" value="F:transaminase activity"/>
    <property type="evidence" value="ECO:0007669"/>
    <property type="project" value="UniProtKB-KW"/>
</dbReference>
<dbReference type="GO" id="GO:0030170">
    <property type="term" value="F:pyridoxal phosphate binding"/>
    <property type="evidence" value="ECO:0007669"/>
    <property type="project" value="InterPro"/>
</dbReference>
<dbReference type="Gene3D" id="3.90.1150.10">
    <property type="entry name" value="Aspartate Aminotransferase, domain 1"/>
    <property type="match status" value="1"/>
</dbReference>
<keyword evidence="4" id="KW-0663">Pyridoxal phosphate</keyword>
<evidence type="ECO:0000256" key="2">
    <source>
        <dbReference type="ARBA" id="ARBA00022576"/>
    </source>
</evidence>
<comment type="cofactor">
    <cofactor evidence="1">
        <name>pyridoxal 5'-phosphate</name>
        <dbReference type="ChEBI" id="CHEBI:597326"/>
    </cofactor>
</comment>
<name>A0A0F3GJT6_9BACT</name>
<dbReference type="InterPro" id="IPR015424">
    <property type="entry name" value="PyrdxlP-dep_Trfase"/>
</dbReference>
<dbReference type="CDD" id="cd00609">
    <property type="entry name" value="AAT_like"/>
    <property type="match status" value="1"/>
</dbReference>
<dbReference type="SUPFAM" id="SSF53383">
    <property type="entry name" value="PLP-dependent transferases"/>
    <property type="match status" value="1"/>
</dbReference>
<dbReference type="PANTHER" id="PTHR42885">
    <property type="entry name" value="HISTIDINOL-PHOSPHATE AMINOTRANSFERASE-RELATED"/>
    <property type="match status" value="1"/>
</dbReference>
<protein>
    <submittedName>
        <fullName evidence="6">Histidinol phosphate aminotransferase</fullName>
    </submittedName>
</protein>
<evidence type="ECO:0000313" key="6">
    <source>
        <dbReference type="EMBL" id="KJU82087.1"/>
    </source>
</evidence>
<dbReference type="Proteomes" id="UP000033423">
    <property type="component" value="Unassembled WGS sequence"/>
</dbReference>
<sequence length="350" mass="40083">MILTKKHIENLHRAKLDIYSRRDYLRLDMNENIIGLPREFVKEVLSGIDPEYIATYPEYTTLIDMIAKHNMVAPDNICLSNGSDAAIKYIYDAYVSPGDKVLLTDPTFAMYPVYCDMFNADSIFVSYLADLSFPVEEFLKKLSRDIKLAVIVSPNNPTGTALELSEINAIIERAYSKDVLLIVDEAYFYFHPETIIEKINTFDNLIVLRTFSKICGMATSRLGYAVASAQITEYLRIVKPTYDVNGLSVLIAENLLTRLYIIEELLRNIHEGKEYIVDELSKKGIEFKKGKANFVLIRCPDRVDKVVKGLFNENILVGGRFQQPFLKDFIRVTIGDKKIMQRFCDVFFTL</sequence>
<comment type="caution">
    <text evidence="6">The sequence shown here is derived from an EMBL/GenBank/DDBJ whole genome shotgun (WGS) entry which is preliminary data.</text>
</comment>
<gene>
    <name evidence="6" type="ORF">MBAV_005742</name>
</gene>
<keyword evidence="7" id="KW-1185">Reference proteome</keyword>
<keyword evidence="3 6" id="KW-0808">Transferase</keyword>
<keyword evidence="2 6" id="KW-0032">Aminotransferase</keyword>
<dbReference type="InterPro" id="IPR015421">
    <property type="entry name" value="PyrdxlP-dep_Trfase_major"/>
</dbReference>
<dbReference type="PANTHER" id="PTHR42885:SF2">
    <property type="entry name" value="HISTIDINOL-PHOSPHATE AMINOTRANSFERASE"/>
    <property type="match status" value="1"/>
</dbReference>
<dbReference type="InterPro" id="IPR015422">
    <property type="entry name" value="PyrdxlP-dep_Trfase_small"/>
</dbReference>
<dbReference type="InterPro" id="IPR004839">
    <property type="entry name" value="Aminotransferase_I/II_large"/>
</dbReference>
<evidence type="ECO:0000256" key="1">
    <source>
        <dbReference type="ARBA" id="ARBA00001933"/>
    </source>
</evidence>
<dbReference type="EMBL" id="LACI01002428">
    <property type="protein sequence ID" value="KJU82087.1"/>
    <property type="molecule type" value="Genomic_DNA"/>
</dbReference>
<dbReference type="Gene3D" id="3.40.640.10">
    <property type="entry name" value="Type I PLP-dependent aspartate aminotransferase-like (Major domain)"/>
    <property type="match status" value="1"/>
</dbReference>
<feature type="domain" description="Aminotransferase class I/classII large" evidence="5">
    <location>
        <begin position="66"/>
        <end position="346"/>
    </location>
</feature>
<proteinExistence type="predicted"/>
<reference evidence="6 7" key="1">
    <citation type="submission" date="2015-02" db="EMBL/GenBank/DDBJ databases">
        <title>Single-cell genomics of uncultivated deep-branching MTB reveals a conserved set of magnetosome genes.</title>
        <authorList>
            <person name="Kolinko S."/>
            <person name="Richter M."/>
            <person name="Glockner F.O."/>
            <person name="Brachmann A."/>
            <person name="Schuler D."/>
        </authorList>
    </citation>
    <scope>NUCLEOTIDE SEQUENCE [LARGE SCALE GENOMIC DNA]</scope>
    <source>
        <strain evidence="6">TM-1</strain>
    </source>
</reference>
<dbReference type="AlphaFoldDB" id="A0A0F3GJT6"/>
<organism evidence="6 7">
    <name type="scientific">Candidatus Magnetobacterium bavaricum</name>
    <dbReference type="NCBI Taxonomy" id="29290"/>
    <lineage>
        <taxon>Bacteria</taxon>
        <taxon>Pseudomonadati</taxon>
        <taxon>Nitrospirota</taxon>
        <taxon>Thermodesulfovibrionia</taxon>
        <taxon>Thermodesulfovibrionales</taxon>
        <taxon>Candidatus Magnetobacteriaceae</taxon>
        <taxon>Candidatus Magnetobacterium</taxon>
    </lineage>
</organism>
<evidence type="ECO:0000313" key="7">
    <source>
        <dbReference type="Proteomes" id="UP000033423"/>
    </source>
</evidence>
<evidence type="ECO:0000256" key="4">
    <source>
        <dbReference type="ARBA" id="ARBA00022898"/>
    </source>
</evidence>
<evidence type="ECO:0000259" key="5">
    <source>
        <dbReference type="Pfam" id="PF00155"/>
    </source>
</evidence>
<dbReference type="Pfam" id="PF00155">
    <property type="entry name" value="Aminotran_1_2"/>
    <property type="match status" value="1"/>
</dbReference>
<accession>A0A0F3GJT6</accession>